<organism evidence="1 2">
    <name type="scientific">Pistacia atlantica</name>
    <dbReference type="NCBI Taxonomy" id="434234"/>
    <lineage>
        <taxon>Eukaryota</taxon>
        <taxon>Viridiplantae</taxon>
        <taxon>Streptophyta</taxon>
        <taxon>Embryophyta</taxon>
        <taxon>Tracheophyta</taxon>
        <taxon>Spermatophyta</taxon>
        <taxon>Magnoliopsida</taxon>
        <taxon>eudicotyledons</taxon>
        <taxon>Gunneridae</taxon>
        <taxon>Pentapetalae</taxon>
        <taxon>rosids</taxon>
        <taxon>malvids</taxon>
        <taxon>Sapindales</taxon>
        <taxon>Anacardiaceae</taxon>
        <taxon>Pistacia</taxon>
    </lineage>
</organism>
<accession>A0ACC1B334</accession>
<dbReference type="EMBL" id="CM047903">
    <property type="protein sequence ID" value="KAJ0093356.1"/>
    <property type="molecule type" value="Genomic_DNA"/>
</dbReference>
<evidence type="ECO:0000313" key="2">
    <source>
        <dbReference type="Proteomes" id="UP001164250"/>
    </source>
</evidence>
<dbReference type="Proteomes" id="UP001164250">
    <property type="component" value="Chromosome 7"/>
</dbReference>
<protein>
    <submittedName>
        <fullName evidence="1">Uncharacterized protein</fullName>
    </submittedName>
</protein>
<name>A0ACC1B334_9ROSI</name>
<proteinExistence type="predicted"/>
<reference evidence="2" key="1">
    <citation type="journal article" date="2023" name="G3 (Bethesda)">
        <title>Genome assembly and association tests identify interacting loci associated with vigor, precocity, and sex in interspecific pistachio rootstocks.</title>
        <authorList>
            <person name="Palmer W."/>
            <person name="Jacygrad E."/>
            <person name="Sagayaradj S."/>
            <person name="Cavanaugh K."/>
            <person name="Han R."/>
            <person name="Bertier L."/>
            <person name="Beede B."/>
            <person name="Kafkas S."/>
            <person name="Golino D."/>
            <person name="Preece J."/>
            <person name="Michelmore R."/>
        </authorList>
    </citation>
    <scope>NUCLEOTIDE SEQUENCE [LARGE SCALE GENOMIC DNA]</scope>
</reference>
<comment type="caution">
    <text evidence="1">The sequence shown here is derived from an EMBL/GenBank/DDBJ whole genome shotgun (WGS) entry which is preliminary data.</text>
</comment>
<gene>
    <name evidence="1" type="ORF">Patl1_26105</name>
</gene>
<evidence type="ECO:0000313" key="1">
    <source>
        <dbReference type="EMBL" id="KAJ0093356.1"/>
    </source>
</evidence>
<keyword evidence="2" id="KW-1185">Reference proteome</keyword>
<sequence>MAIVCLSSTLVLSSSDHRHAFNLLFSCSNFKFKPSTIFPRHNRIHVLPTRPFKVYCQSKIEERQIRRCSPLLEKGLLSSNGASASDDWQAVPDIWRYSAEKYGDRVALVDPYHDPPSSITYKQIGVKLCTFQYDHGMEKCLHVVVF</sequence>